<dbReference type="OrthoDB" id="6057663at2"/>
<protein>
    <submittedName>
        <fullName evidence="1">Uncharacterized protein</fullName>
    </submittedName>
</protein>
<gene>
    <name evidence="1" type="ORF">IP93_02017</name>
</gene>
<proteinExistence type="predicted"/>
<sequence>MAENETLDFGHKSRWRRSRNLLRDPASTLDQFIRTAADDCQEAIRLLPAVLRKGTALLALVRALEAGSTVAIQEAVATFKEKRLANIVLAALRCTPSGDKTELARSAAESIIETLIDQIAARSKREKRFISNLEQTELRNALGKEFSPHLTLLSETIEASLRGNPVRLVRKAFPSQRMAPRDVARMSLVVPANPQERPSVR</sequence>
<evidence type="ECO:0000313" key="1">
    <source>
        <dbReference type="EMBL" id="TWI09401.1"/>
    </source>
</evidence>
<dbReference type="AlphaFoldDB" id="A0A562LP48"/>
<evidence type="ECO:0000313" key="2">
    <source>
        <dbReference type="Proteomes" id="UP000316471"/>
    </source>
</evidence>
<accession>A0A562LP48</accession>
<dbReference type="Proteomes" id="UP000316471">
    <property type="component" value="Unassembled WGS sequence"/>
</dbReference>
<organism evidence="1 2">
    <name type="scientific">Aerolutibacter ruishenii</name>
    <dbReference type="NCBI Taxonomy" id="686800"/>
    <lineage>
        <taxon>Bacteria</taxon>
        <taxon>Pseudomonadati</taxon>
        <taxon>Pseudomonadota</taxon>
        <taxon>Gammaproteobacteria</taxon>
        <taxon>Lysobacterales</taxon>
        <taxon>Lysobacteraceae</taxon>
        <taxon>Aerolutibacter</taxon>
    </lineage>
</organism>
<reference evidence="1 2" key="1">
    <citation type="journal article" date="2015" name="Stand. Genomic Sci.">
        <title>Genomic Encyclopedia of Bacterial and Archaeal Type Strains, Phase III: the genomes of soil and plant-associated and newly described type strains.</title>
        <authorList>
            <person name="Whitman W.B."/>
            <person name="Woyke T."/>
            <person name="Klenk H.P."/>
            <person name="Zhou Y."/>
            <person name="Lilburn T.G."/>
            <person name="Beck B.J."/>
            <person name="De Vos P."/>
            <person name="Vandamme P."/>
            <person name="Eisen J.A."/>
            <person name="Garrity G."/>
            <person name="Hugenholtz P."/>
            <person name="Kyrpides N.C."/>
        </authorList>
    </citation>
    <scope>NUCLEOTIDE SEQUENCE [LARGE SCALE GENOMIC DNA]</scope>
    <source>
        <strain evidence="1 2">CGMCC 1.10136</strain>
    </source>
</reference>
<name>A0A562LP48_9GAMM</name>
<dbReference type="EMBL" id="VLKP01000008">
    <property type="protein sequence ID" value="TWI09401.1"/>
    <property type="molecule type" value="Genomic_DNA"/>
</dbReference>
<dbReference type="RefSeq" id="WP_144815198.1">
    <property type="nucleotide sequence ID" value="NZ_VLKP01000008.1"/>
</dbReference>
<keyword evidence="2" id="KW-1185">Reference proteome</keyword>
<comment type="caution">
    <text evidence="1">The sequence shown here is derived from an EMBL/GenBank/DDBJ whole genome shotgun (WGS) entry which is preliminary data.</text>
</comment>